<keyword evidence="3" id="KW-0349">Heme</keyword>
<evidence type="ECO:0000256" key="5">
    <source>
        <dbReference type="ARBA" id="ARBA00023002"/>
    </source>
</evidence>
<protein>
    <submittedName>
        <fullName evidence="8">Cytochrome P450</fullName>
    </submittedName>
</protein>
<comment type="similarity">
    <text evidence="2">Belongs to the cytochrome P450 family.</text>
</comment>
<keyword evidence="5" id="KW-0560">Oxidoreductase</keyword>
<dbReference type="GO" id="GO:0020037">
    <property type="term" value="F:heme binding"/>
    <property type="evidence" value="ECO:0007669"/>
    <property type="project" value="InterPro"/>
</dbReference>
<evidence type="ECO:0000256" key="1">
    <source>
        <dbReference type="ARBA" id="ARBA00001971"/>
    </source>
</evidence>
<dbReference type="GeneID" id="34561493"/>
<dbReference type="GO" id="GO:0004497">
    <property type="term" value="F:monooxygenase activity"/>
    <property type="evidence" value="ECO:0007669"/>
    <property type="project" value="UniProtKB-KW"/>
</dbReference>
<keyword evidence="9" id="KW-1185">Reference proteome</keyword>
<evidence type="ECO:0000256" key="6">
    <source>
        <dbReference type="ARBA" id="ARBA00023004"/>
    </source>
</evidence>
<evidence type="ECO:0000313" key="9">
    <source>
        <dbReference type="Proteomes" id="UP000176998"/>
    </source>
</evidence>
<dbReference type="Gene3D" id="1.10.630.10">
    <property type="entry name" value="Cytochrome P450"/>
    <property type="match status" value="1"/>
</dbReference>
<gene>
    <name evidence="8" type="ORF">CORC01_08352</name>
</gene>
<keyword evidence="6" id="KW-0408">Iron</keyword>
<sequence>MSSNFSSQLGGASNTIPPPTEKPIAHLATVLLIVRLQYALATIAVSYPITPSIGMNFQFSQSRRITEFFQTSKELIIKGTAAYGDKPFELMTESSNVLVLPPSFIRKLRSDPNLAFEEPAIDNGMRLVSSYKVGQWLSLAAIHTTIDWLTQTMVDLAEYPKLFQPLRGEFSRVLGAEGFKMMALYKPKLMDSVIKESQRRKPVLLSIWRRLAKKDVIFFNGVVLRKGQKIIATNIHMSDVNYYENTAKYDGYRFLTMRDAYPGPFFAVNEIKITPAHLLLRYDWKFPEGFKPQTMPHIMVLLPDLLATLLIRRRKEELYLDSLERRSVSLPIFIC</sequence>
<dbReference type="GO" id="GO:0016705">
    <property type="term" value="F:oxidoreductase activity, acting on paired donors, with incorporation or reduction of molecular oxygen"/>
    <property type="evidence" value="ECO:0007669"/>
    <property type="project" value="InterPro"/>
</dbReference>
<comment type="cofactor">
    <cofactor evidence="1">
        <name>heme</name>
        <dbReference type="ChEBI" id="CHEBI:30413"/>
    </cofactor>
</comment>
<evidence type="ECO:0000313" key="8">
    <source>
        <dbReference type="EMBL" id="OHE96280.1"/>
    </source>
</evidence>
<name>A0A1G4B4C2_9PEZI</name>
<dbReference type="RefSeq" id="XP_022473440.1">
    <property type="nucleotide sequence ID" value="XM_022619983.1"/>
</dbReference>
<dbReference type="PANTHER" id="PTHR46206:SF2">
    <property type="entry name" value="CYTOCHROME P450 MONOOXYGENASE AUSG-RELATED"/>
    <property type="match status" value="1"/>
</dbReference>
<reference evidence="8 9" key="1">
    <citation type="submission" date="2016-09" db="EMBL/GenBank/DDBJ databases">
        <authorList>
            <person name="Capua I."/>
            <person name="De Benedictis P."/>
            <person name="Joannis T."/>
            <person name="Lombin L.H."/>
            <person name="Cattoli G."/>
        </authorList>
    </citation>
    <scope>NUCLEOTIDE SEQUENCE [LARGE SCALE GENOMIC DNA]</scope>
    <source>
        <strain evidence="8 9">IMI 309357</strain>
    </source>
</reference>
<dbReference type="EMBL" id="MJBS01000071">
    <property type="protein sequence ID" value="OHE96280.1"/>
    <property type="molecule type" value="Genomic_DNA"/>
</dbReference>
<dbReference type="STRING" id="1209926.A0A1G4B4C2"/>
<dbReference type="InterPro" id="IPR036396">
    <property type="entry name" value="Cyt_P450_sf"/>
</dbReference>
<keyword evidence="4" id="KW-0479">Metal-binding</keyword>
<evidence type="ECO:0000256" key="4">
    <source>
        <dbReference type="ARBA" id="ARBA00022723"/>
    </source>
</evidence>
<dbReference type="Proteomes" id="UP000176998">
    <property type="component" value="Unassembled WGS sequence"/>
</dbReference>
<proteinExistence type="inferred from homology"/>
<dbReference type="SUPFAM" id="SSF48264">
    <property type="entry name" value="Cytochrome P450"/>
    <property type="match status" value="1"/>
</dbReference>
<accession>A0A1G4B4C2</accession>
<evidence type="ECO:0000256" key="7">
    <source>
        <dbReference type="ARBA" id="ARBA00023033"/>
    </source>
</evidence>
<evidence type="ECO:0000256" key="3">
    <source>
        <dbReference type="ARBA" id="ARBA00022617"/>
    </source>
</evidence>
<dbReference type="PANTHER" id="PTHR46206">
    <property type="entry name" value="CYTOCHROME P450"/>
    <property type="match status" value="1"/>
</dbReference>
<dbReference type="InterPro" id="IPR001128">
    <property type="entry name" value="Cyt_P450"/>
</dbReference>
<dbReference type="OrthoDB" id="1844152at2759"/>
<organism evidence="8 9">
    <name type="scientific">Colletotrichum orchidophilum</name>
    <dbReference type="NCBI Taxonomy" id="1209926"/>
    <lineage>
        <taxon>Eukaryota</taxon>
        <taxon>Fungi</taxon>
        <taxon>Dikarya</taxon>
        <taxon>Ascomycota</taxon>
        <taxon>Pezizomycotina</taxon>
        <taxon>Sordariomycetes</taxon>
        <taxon>Hypocreomycetidae</taxon>
        <taxon>Glomerellales</taxon>
        <taxon>Glomerellaceae</taxon>
        <taxon>Colletotrichum</taxon>
    </lineage>
</organism>
<dbReference type="GO" id="GO:0005506">
    <property type="term" value="F:iron ion binding"/>
    <property type="evidence" value="ECO:0007669"/>
    <property type="project" value="InterPro"/>
</dbReference>
<dbReference type="Pfam" id="PF00067">
    <property type="entry name" value="p450"/>
    <property type="match status" value="1"/>
</dbReference>
<keyword evidence="7" id="KW-0503">Monooxygenase</keyword>
<comment type="caution">
    <text evidence="8">The sequence shown here is derived from an EMBL/GenBank/DDBJ whole genome shotgun (WGS) entry which is preliminary data.</text>
</comment>
<evidence type="ECO:0000256" key="2">
    <source>
        <dbReference type="ARBA" id="ARBA00010617"/>
    </source>
</evidence>
<dbReference type="AlphaFoldDB" id="A0A1G4B4C2"/>